<evidence type="ECO:0000313" key="2">
    <source>
        <dbReference type="Proteomes" id="UP000012073"/>
    </source>
</evidence>
<reference evidence="2" key="1">
    <citation type="journal article" date="2013" name="Proc. Natl. Acad. Sci. U.S.A.">
        <title>Genome structure and metabolic features in the red seaweed Chondrus crispus shed light on evolution of the Archaeplastida.</title>
        <authorList>
            <person name="Collen J."/>
            <person name="Porcel B."/>
            <person name="Carre W."/>
            <person name="Ball S.G."/>
            <person name="Chaparro C."/>
            <person name="Tonon T."/>
            <person name="Barbeyron T."/>
            <person name="Michel G."/>
            <person name="Noel B."/>
            <person name="Valentin K."/>
            <person name="Elias M."/>
            <person name="Artiguenave F."/>
            <person name="Arun A."/>
            <person name="Aury J.M."/>
            <person name="Barbosa-Neto J.F."/>
            <person name="Bothwell J.H."/>
            <person name="Bouget F.Y."/>
            <person name="Brillet L."/>
            <person name="Cabello-Hurtado F."/>
            <person name="Capella-Gutierrez S."/>
            <person name="Charrier B."/>
            <person name="Cladiere L."/>
            <person name="Cock J.M."/>
            <person name="Coelho S.M."/>
            <person name="Colleoni C."/>
            <person name="Czjzek M."/>
            <person name="Da Silva C."/>
            <person name="Delage L."/>
            <person name="Denoeud F."/>
            <person name="Deschamps P."/>
            <person name="Dittami S.M."/>
            <person name="Gabaldon T."/>
            <person name="Gachon C.M."/>
            <person name="Groisillier A."/>
            <person name="Herve C."/>
            <person name="Jabbari K."/>
            <person name="Katinka M."/>
            <person name="Kloareg B."/>
            <person name="Kowalczyk N."/>
            <person name="Labadie K."/>
            <person name="Leblanc C."/>
            <person name="Lopez P.J."/>
            <person name="McLachlan D.H."/>
            <person name="Meslet-Cladiere L."/>
            <person name="Moustafa A."/>
            <person name="Nehr Z."/>
            <person name="Nyvall Collen P."/>
            <person name="Panaud O."/>
            <person name="Partensky F."/>
            <person name="Poulain J."/>
            <person name="Rensing S.A."/>
            <person name="Rousvoal S."/>
            <person name="Samson G."/>
            <person name="Symeonidi A."/>
            <person name="Weissenbach J."/>
            <person name="Zambounis A."/>
            <person name="Wincker P."/>
            <person name="Boyen C."/>
        </authorList>
    </citation>
    <scope>NUCLEOTIDE SEQUENCE [LARGE SCALE GENOMIC DNA]</scope>
    <source>
        <strain evidence="2">cv. Stackhouse</strain>
    </source>
</reference>
<dbReference type="Gramene" id="CDF33773">
    <property type="protein sequence ID" value="CDF33773"/>
    <property type="gene ID" value="CHC_T00002573001"/>
</dbReference>
<dbReference type="Proteomes" id="UP000012073">
    <property type="component" value="Unassembled WGS sequence"/>
</dbReference>
<proteinExistence type="predicted"/>
<dbReference type="GeneID" id="17321306"/>
<evidence type="ECO:0000313" key="1">
    <source>
        <dbReference type="EMBL" id="CDF33773.1"/>
    </source>
</evidence>
<dbReference type="AlphaFoldDB" id="R7Q7G4"/>
<dbReference type="EMBL" id="HG001657">
    <property type="protein sequence ID" value="CDF33773.1"/>
    <property type="molecule type" value="Genomic_DNA"/>
</dbReference>
<protein>
    <submittedName>
        <fullName evidence="1">Uncharacterized protein</fullName>
    </submittedName>
</protein>
<dbReference type="KEGG" id="ccp:CHC_T00002573001"/>
<keyword evidence="2" id="KW-1185">Reference proteome</keyword>
<accession>R7Q7G4</accession>
<sequence>MLPGNVTSKTKACQGSPVVDSGPAQVADFFPIKIIKSANEEQPPCPNPPKLFLYY</sequence>
<dbReference type="RefSeq" id="XP_005713592.1">
    <property type="nucleotide sequence ID" value="XM_005713535.1"/>
</dbReference>
<name>R7Q7G4_CHOCR</name>
<gene>
    <name evidence="1" type="ORF">CHC_T00002573001</name>
</gene>
<organism evidence="1 2">
    <name type="scientific">Chondrus crispus</name>
    <name type="common">Carrageen Irish moss</name>
    <name type="synonym">Polymorpha crispa</name>
    <dbReference type="NCBI Taxonomy" id="2769"/>
    <lineage>
        <taxon>Eukaryota</taxon>
        <taxon>Rhodophyta</taxon>
        <taxon>Florideophyceae</taxon>
        <taxon>Rhodymeniophycidae</taxon>
        <taxon>Gigartinales</taxon>
        <taxon>Gigartinaceae</taxon>
        <taxon>Chondrus</taxon>
    </lineage>
</organism>